<accession>A0ABM7F1A8</accession>
<reference evidence="2 3" key="1">
    <citation type="journal article" date="2010" name="ChemBioChem">
        <title>Cloning and characterization of the biosynthetic gene cluster of 16-membered macrolide antibiotic FD-891: involvement of a dual functional cytochrome P450 monooxygenase catalyzing epoxidation and hydroxylation.</title>
        <authorList>
            <person name="Kudo F."/>
            <person name="Motegi A."/>
            <person name="Mizoue K."/>
            <person name="Eguchi T."/>
        </authorList>
    </citation>
    <scope>NUCLEOTIDE SEQUENCE [LARGE SCALE GENOMIC DNA]</scope>
    <source>
        <strain evidence="2 3">A-8890</strain>
    </source>
</reference>
<keyword evidence="3" id="KW-1185">Reference proteome</keyword>
<evidence type="ECO:0000313" key="3">
    <source>
        <dbReference type="Proteomes" id="UP001321542"/>
    </source>
</evidence>
<dbReference type="EMBL" id="AP018448">
    <property type="protein sequence ID" value="BBC29510.1"/>
    <property type="molecule type" value="Genomic_DNA"/>
</dbReference>
<name>A0ABM7F1A8_9ACTN</name>
<gene>
    <name evidence="2" type="ORF">SGFS_008040</name>
</gene>
<protein>
    <submittedName>
        <fullName evidence="2">Uncharacterized protein</fullName>
    </submittedName>
</protein>
<evidence type="ECO:0000313" key="2">
    <source>
        <dbReference type="EMBL" id="BBC29510.1"/>
    </source>
</evidence>
<proteinExistence type="predicted"/>
<evidence type="ECO:0000256" key="1">
    <source>
        <dbReference type="SAM" id="MobiDB-lite"/>
    </source>
</evidence>
<sequence length="83" mass="8840">MHRQEVTTGLGVTPFSLSSAGERTAAALVAWIVLEDEAGFAMTPPAPTRGRRGQTPVVRARGRSRRRISVAAPCCYRPGDGFG</sequence>
<reference evidence="2 3" key="2">
    <citation type="journal article" date="2023" name="ChemBioChem">
        <title>Acyltransferase Domain Exchange between Two Independent Type I Polyketide Synthases in the Same Producer Strain of Macrolide Antibiotics.</title>
        <authorList>
            <person name="Kudo F."/>
            <person name="Kishikawa K."/>
            <person name="Tsuboi K."/>
            <person name="Kido T."/>
            <person name="Usui T."/>
            <person name="Hashimoto J."/>
            <person name="Shin-Ya K."/>
            <person name="Miyanaga A."/>
            <person name="Eguchi T."/>
        </authorList>
    </citation>
    <scope>NUCLEOTIDE SEQUENCE [LARGE SCALE GENOMIC DNA]</scope>
    <source>
        <strain evidence="2 3">A-8890</strain>
    </source>
</reference>
<organism evidence="2 3">
    <name type="scientific">Streptomyces graminofaciens</name>
    <dbReference type="NCBI Taxonomy" id="68212"/>
    <lineage>
        <taxon>Bacteria</taxon>
        <taxon>Bacillati</taxon>
        <taxon>Actinomycetota</taxon>
        <taxon>Actinomycetes</taxon>
        <taxon>Kitasatosporales</taxon>
        <taxon>Streptomycetaceae</taxon>
        <taxon>Streptomyces</taxon>
    </lineage>
</organism>
<feature type="region of interest" description="Disordered" evidence="1">
    <location>
        <begin position="42"/>
        <end position="63"/>
    </location>
</feature>
<dbReference type="Proteomes" id="UP001321542">
    <property type="component" value="Chromosome"/>
</dbReference>